<dbReference type="Pfam" id="PF05699">
    <property type="entry name" value="Dimer_Tnp_hAT"/>
    <property type="match status" value="1"/>
</dbReference>
<gene>
    <name evidence="3" type="ORF">EPI10_030992</name>
</gene>
<keyword evidence="1" id="KW-0812">Transmembrane</keyword>
<dbReference type="EMBL" id="SMMG02000001">
    <property type="protein sequence ID" value="KAA3487142.1"/>
    <property type="molecule type" value="Genomic_DNA"/>
</dbReference>
<dbReference type="PANTHER" id="PTHR45749">
    <property type="match status" value="1"/>
</dbReference>
<dbReference type="InterPro" id="IPR008906">
    <property type="entry name" value="HATC_C_dom"/>
</dbReference>
<evidence type="ECO:0000313" key="3">
    <source>
        <dbReference type="EMBL" id="KAA3487142.1"/>
    </source>
</evidence>
<evidence type="ECO:0000313" key="4">
    <source>
        <dbReference type="Proteomes" id="UP000325315"/>
    </source>
</evidence>
<name>A0A5B6X234_9ROSI</name>
<proteinExistence type="predicted"/>
<dbReference type="AlphaFoldDB" id="A0A5B6X234"/>
<dbReference type="GO" id="GO:0046983">
    <property type="term" value="F:protein dimerization activity"/>
    <property type="evidence" value="ECO:0007669"/>
    <property type="project" value="InterPro"/>
</dbReference>
<dbReference type="Proteomes" id="UP000325315">
    <property type="component" value="Unassembled WGS sequence"/>
</dbReference>
<evidence type="ECO:0000256" key="1">
    <source>
        <dbReference type="SAM" id="Phobius"/>
    </source>
</evidence>
<reference evidence="4" key="1">
    <citation type="journal article" date="2019" name="Plant Biotechnol. J.">
        <title>Genome sequencing of the Australian wild diploid species Gossypium australe highlights disease resistance and delayed gland morphogenesis.</title>
        <authorList>
            <person name="Cai Y."/>
            <person name="Cai X."/>
            <person name="Wang Q."/>
            <person name="Wang P."/>
            <person name="Zhang Y."/>
            <person name="Cai C."/>
            <person name="Xu Y."/>
            <person name="Wang K."/>
            <person name="Zhou Z."/>
            <person name="Wang C."/>
            <person name="Geng S."/>
            <person name="Li B."/>
            <person name="Dong Q."/>
            <person name="Hou Y."/>
            <person name="Wang H."/>
            <person name="Ai P."/>
            <person name="Liu Z."/>
            <person name="Yi F."/>
            <person name="Sun M."/>
            <person name="An G."/>
            <person name="Cheng J."/>
            <person name="Zhang Y."/>
            <person name="Shi Q."/>
            <person name="Xie Y."/>
            <person name="Shi X."/>
            <person name="Chang Y."/>
            <person name="Huang F."/>
            <person name="Chen Y."/>
            <person name="Hong S."/>
            <person name="Mi L."/>
            <person name="Sun Q."/>
            <person name="Zhang L."/>
            <person name="Zhou B."/>
            <person name="Peng R."/>
            <person name="Zhang X."/>
            <person name="Liu F."/>
        </authorList>
    </citation>
    <scope>NUCLEOTIDE SEQUENCE [LARGE SCALE GENOMIC DNA]</scope>
    <source>
        <strain evidence="4">cv. PA1801</strain>
    </source>
</reference>
<accession>A0A5B6X234</accession>
<evidence type="ECO:0000259" key="2">
    <source>
        <dbReference type="Pfam" id="PF05699"/>
    </source>
</evidence>
<keyword evidence="1" id="KW-0472">Membrane</keyword>
<dbReference type="OrthoDB" id="1164622at2759"/>
<protein>
    <submittedName>
        <fullName evidence="3">Zinc finger MYM-type protein 1-like</fullName>
    </submittedName>
</protein>
<organism evidence="3 4">
    <name type="scientific">Gossypium australe</name>
    <dbReference type="NCBI Taxonomy" id="47621"/>
    <lineage>
        <taxon>Eukaryota</taxon>
        <taxon>Viridiplantae</taxon>
        <taxon>Streptophyta</taxon>
        <taxon>Embryophyta</taxon>
        <taxon>Tracheophyta</taxon>
        <taxon>Spermatophyta</taxon>
        <taxon>Magnoliopsida</taxon>
        <taxon>eudicotyledons</taxon>
        <taxon>Gunneridae</taxon>
        <taxon>Pentapetalae</taxon>
        <taxon>rosids</taxon>
        <taxon>malvids</taxon>
        <taxon>Malvales</taxon>
        <taxon>Malvaceae</taxon>
        <taxon>Malvoideae</taxon>
        <taxon>Gossypium</taxon>
    </lineage>
</organism>
<feature type="domain" description="HAT C-terminal dimerisation" evidence="2">
    <location>
        <begin position="20"/>
        <end position="64"/>
    </location>
</feature>
<dbReference type="PANTHER" id="PTHR45749:SF35">
    <property type="entry name" value="AC-LIKE TRANSPOSASE-RELATED"/>
    <property type="match status" value="1"/>
</dbReference>
<keyword evidence="1" id="KW-1133">Transmembrane helix</keyword>
<feature type="transmembrane region" description="Helical" evidence="1">
    <location>
        <begin position="12"/>
        <end position="30"/>
    </location>
</feature>
<keyword evidence="4" id="KW-1185">Reference proteome</keyword>
<sequence>MPTTEILELSNLHIVVRIFFLTVLVIATSVERSFSKLKLIKIYLRSSMSQELLNGLTILLIEKDFLENIDVDVIINDLASRNARRTLFL</sequence>
<comment type="caution">
    <text evidence="3">The sequence shown here is derived from an EMBL/GenBank/DDBJ whole genome shotgun (WGS) entry which is preliminary data.</text>
</comment>